<comment type="subcellular location">
    <subcellularLocation>
        <location evidence="1">Cell membrane</location>
        <topology evidence="1">Multi-pass membrane protein</topology>
    </subcellularLocation>
</comment>
<evidence type="ECO:0000256" key="7">
    <source>
        <dbReference type="SAM" id="Phobius"/>
    </source>
</evidence>
<dbReference type="PANTHER" id="PTHR33567">
    <property type="entry name" value="CHROMATE ION TRANSPORTER (EUROFUNG)"/>
    <property type="match status" value="1"/>
</dbReference>
<keyword evidence="4 7" id="KW-0812">Transmembrane</keyword>
<dbReference type="PIRSF" id="PIRSF004810">
    <property type="entry name" value="ChrA"/>
    <property type="match status" value="1"/>
</dbReference>
<dbReference type="InterPro" id="IPR003370">
    <property type="entry name" value="Chromate_transpt"/>
</dbReference>
<evidence type="ECO:0000313" key="8">
    <source>
        <dbReference type="EMBL" id="BAW22954.1"/>
    </source>
</evidence>
<dbReference type="AlphaFoldDB" id="A0A1L7NBW5"/>
<comment type="similarity">
    <text evidence="2">Belongs to the chromate ion transporter (CHR) (TC 2.A.51) family.</text>
</comment>
<protein>
    <submittedName>
        <fullName evidence="8">Chromate ion transporter</fullName>
    </submittedName>
</protein>
<dbReference type="InterPro" id="IPR014047">
    <property type="entry name" value="Chr_Tranpt_l_chain"/>
</dbReference>
<keyword evidence="3" id="KW-1003">Cell membrane</keyword>
<feature type="transmembrane region" description="Helical" evidence="7">
    <location>
        <begin position="230"/>
        <end position="252"/>
    </location>
</feature>
<evidence type="ECO:0000256" key="1">
    <source>
        <dbReference type="ARBA" id="ARBA00004651"/>
    </source>
</evidence>
<reference evidence="8 9" key="1">
    <citation type="submission" date="2015-11" db="EMBL/GenBank/DDBJ databases">
        <title>Complete genome sequencing of a biphenyl-degrading bacterium, Pseudomonas putida KF715 (=NBRC110667).</title>
        <authorList>
            <person name="Suenaga H."/>
            <person name="Fujihara N."/>
            <person name="Watanabe T."/>
            <person name="Hirose J."/>
            <person name="Kimura N."/>
            <person name="Yamazoe A."/>
            <person name="Hosoyama A."/>
            <person name="Shimodaira J."/>
            <person name="Furukawa K."/>
        </authorList>
    </citation>
    <scope>NUCLEOTIDE SEQUENCE [LARGE SCALE GENOMIC DNA]</scope>
    <source>
        <strain evidence="8 9">KF715</strain>
    </source>
</reference>
<evidence type="ECO:0000313" key="9">
    <source>
        <dbReference type="Proteomes" id="UP000218731"/>
    </source>
</evidence>
<keyword evidence="6 7" id="KW-0472">Membrane</keyword>
<feature type="transmembrane region" description="Helical" evidence="7">
    <location>
        <begin position="153"/>
        <end position="184"/>
    </location>
</feature>
<evidence type="ECO:0000256" key="4">
    <source>
        <dbReference type="ARBA" id="ARBA00022692"/>
    </source>
</evidence>
<feature type="transmembrane region" description="Helical" evidence="7">
    <location>
        <begin position="15"/>
        <end position="40"/>
    </location>
</feature>
<dbReference type="GO" id="GO:0015109">
    <property type="term" value="F:chromate transmembrane transporter activity"/>
    <property type="evidence" value="ECO:0007669"/>
    <property type="project" value="InterPro"/>
</dbReference>
<feature type="transmembrane region" description="Helical" evidence="7">
    <location>
        <begin position="302"/>
        <end position="327"/>
    </location>
</feature>
<dbReference type="EMBL" id="AP015029">
    <property type="protein sequence ID" value="BAW22954.1"/>
    <property type="molecule type" value="Genomic_DNA"/>
</dbReference>
<dbReference type="PANTHER" id="PTHR33567:SF3">
    <property type="entry name" value="CHROMATE ION TRANSPORTER (EUROFUNG)"/>
    <property type="match status" value="1"/>
</dbReference>
<accession>A0A1L7NBW5</accession>
<evidence type="ECO:0000256" key="2">
    <source>
        <dbReference type="ARBA" id="ARBA00005262"/>
    </source>
</evidence>
<dbReference type="RefSeq" id="WP_096425976.1">
    <property type="nucleotide sequence ID" value="NZ_AP015029.1"/>
</dbReference>
<feature type="transmembrane region" description="Helical" evidence="7">
    <location>
        <begin position="204"/>
        <end position="223"/>
    </location>
</feature>
<name>A0A1L7NBW5_PSEPU</name>
<feature type="transmembrane region" description="Helical" evidence="7">
    <location>
        <begin position="89"/>
        <end position="114"/>
    </location>
</feature>
<evidence type="ECO:0000256" key="5">
    <source>
        <dbReference type="ARBA" id="ARBA00022989"/>
    </source>
</evidence>
<sequence length="405" mass="41851">MSERTHCGVKPSDSAWSVFLLFLRLGLTSFGGPIAHLGYFREAFVARRQWLSERSYAELVAVCQLLPGPASSQVGIALGLSRAGFAGAVAAWAGFTLPSALLLTLCAQGLGAWGGGAPSGLLHGLKIVAVAVVAQAVWGMARSLCTDVARVTIALFAACTALLWPNAIGQIAVISGSAITGLILLKPPGSPAGEELPFSVSRRAGLAALVLFFALLVGLPLLTRIWPSQALAMVNAFYSAGSLVFGGGHVVLPLLESATVANGWVTNDTFLAGYGLAQAIPGPLFTFAAFLGAAMSAQPSGWVGATVAILAIFTPSFLLVIGVVPFWETLRRSPRSQSALAGANAGVVGLLLAALYQPVWTSAIAKPADLAWALIALMALMFWKWPAGLVVLGCGVFGWLLSGTL</sequence>
<proteinExistence type="inferred from homology"/>
<feature type="transmembrane region" description="Helical" evidence="7">
    <location>
        <begin position="371"/>
        <end position="401"/>
    </location>
</feature>
<evidence type="ECO:0000256" key="3">
    <source>
        <dbReference type="ARBA" id="ARBA00022475"/>
    </source>
</evidence>
<dbReference type="GO" id="GO:0005886">
    <property type="term" value="C:plasma membrane"/>
    <property type="evidence" value="ECO:0007669"/>
    <property type="project" value="UniProtKB-SubCell"/>
</dbReference>
<feature type="transmembrane region" description="Helical" evidence="7">
    <location>
        <begin position="339"/>
        <end position="359"/>
    </location>
</feature>
<dbReference type="NCBIfam" id="TIGR00937">
    <property type="entry name" value="2A51"/>
    <property type="match status" value="1"/>
</dbReference>
<dbReference type="Pfam" id="PF02417">
    <property type="entry name" value="Chromate_transp"/>
    <property type="match status" value="2"/>
</dbReference>
<gene>
    <name evidence="8" type="ORF">KF715C_ch23810</name>
</gene>
<keyword evidence="5 7" id="KW-1133">Transmembrane helix</keyword>
<evidence type="ECO:0000256" key="6">
    <source>
        <dbReference type="ARBA" id="ARBA00023136"/>
    </source>
</evidence>
<feature type="transmembrane region" description="Helical" evidence="7">
    <location>
        <begin position="272"/>
        <end position="295"/>
    </location>
</feature>
<feature type="transmembrane region" description="Helical" evidence="7">
    <location>
        <begin position="120"/>
        <end position="141"/>
    </location>
</feature>
<dbReference type="Proteomes" id="UP000218731">
    <property type="component" value="Chromosome 1"/>
</dbReference>
<organism evidence="8 9">
    <name type="scientific">Pseudomonas putida</name>
    <name type="common">Arthrobacter siderocapsulatus</name>
    <dbReference type="NCBI Taxonomy" id="303"/>
    <lineage>
        <taxon>Bacteria</taxon>
        <taxon>Pseudomonadati</taxon>
        <taxon>Pseudomonadota</taxon>
        <taxon>Gammaproteobacteria</taxon>
        <taxon>Pseudomonadales</taxon>
        <taxon>Pseudomonadaceae</taxon>
        <taxon>Pseudomonas</taxon>
    </lineage>
</organism>